<dbReference type="Gene3D" id="3.30.420.10">
    <property type="entry name" value="Ribonuclease H-like superfamily/Ribonuclease H"/>
    <property type="match status" value="1"/>
</dbReference>
<dbReference type="CDD" id="cd06137">
    <property type="entry name" value="DEDDh_RNase"/>
    <property type="match status" value="1"/>
</dbReference>
<dbReference type="OrthoDB" id="16516at2759"/>
<feature type="domain" description="C2H2-type" evidence="5">
    <location>
        <begin position="38"/>
        <end position="60"/>
    </location>
</feature>
<evidence type="ECO:0000256" key="4">
    <source>
        <dbReference type="SAM" id="MobiDB-lite"/>
    </source>
</evidence>
<proteinExistence type="predicted"/>
<dbReference type="InterPro" id="IPR013087">
    <property type="entry name" value="Znf_C2H2_type"/>
</dbReference>
<dbReference type="GO" id="GO:0004527">
    <property type="term" value="F:exonuclease activity"/>
    <property type="evidence" value="ECO:0007669"/>
    <property type="project" value="UniProtKB-KW"/>
</dbReference>
<gene>
    <name evidence="6" type="ORF">BKA59DRAFT_431281</name>
</gene>
<evidence type="ECO:0000256" key="1">
    <source>
        <dbReference type="ARBA" id="ARBA00022722"/>
    </source>
</evidence>
<dbReference type="SMART" id="SM00355">
    <property type="entry name" value="ZnF_C2H2"/>
    <property type="match status" value="2"/>
</dbReference>
<evidence type="ECO:0000313" key="7">
    <source>
        <dbReference type="Proteomes" id="UP000813427"/>
    </source>
</evidence>
<keyword evidence="7" id="KW-1185">Reference proteome</keyword>
<dbReference type="PANTHER" id="PTHR12801:SF114">
    <property type="entry name" value="EXONUCLEASE, PUTATIVE (AFU_ORTHOLOGUE AFUA_7G00870)-RELATED"/>
    <property type="match status" value="1"/>
</dbReference>
<protein>
    <submittedName>
        <fullName evidence="6">Ribonuclease H-like domain-containing protein</fullName>
    </submittedName>
</protein>
<feature type="region of interest" description="Disordered" evidence="4">
    <location>
        <begin position="53"/>
        <end position="84"/>
    </location>
</feature>
<dbReference type="InterPro" id="IPR013520">
    <property type="entry name" value="Ribonucl_H"/>
</dbReference>
<dbReference type="SUPFAM" id="SSF53098">
    <property type="entry name" value="Ribonuclease H-like"/>
    <property type="match status" value="1"/>
</dbReference>
<dbReference type="SMART" id="SM00479">
    <property type="entry name" value="EXOIII"/>
    <property type="match status" value="1"/>
</dbReference>
<feature type="compositionally biased region" description="Basic residues" evidence="4">
    <location>
        <begin position="351"/>
        <end position="364"/>
    </location>
</feature>
<feature type="compositionally biased region" description="Polar residues" evidence="4">
    <location>
        <begin position="71"/>
        <end position="81"/>
    </location>
</feature>
<organism evidence="6 7">
    <name type="scientific">Fusarium tricinctum</name>
    <dbReference type="NCBI Taxonomy" id="61284"/>
    <lineage>
        <taxon>Eukaryota</taxon>
        <taxon>Fungi</taxon>
        <taxon>Dikarya</taxon>
        <taxon>Ascomycota</taxon>
        <taxon>Pezizomycotina</taxon>
        <taxon>Sordariomycetes</taxon>
        <taxon>Hypocreomycetidae</taxon>
        <taxon>Hypocreales</taxon>
        <taxon>Nectriaceae</taxon>
        <taxon>Fusarium</taxon>
        <taxon>Fusarium tricinctum species complex</taxon>
    </lineage>
</organism>
<evidence type="ECO:0000259" key="5">
    <source>
        <dbReference type="PROSITE" id="PS00028"/>
    </source>
</evidence>
<dbReference type="EMBL" id="JAGPXF010000001">
    <property type="protein sequence ID" value="KAH7263699.1"/>
    <property type="molecule type" value="Genomic_DNA"/>
</dbReference>
<keyword evidence="1" id="KW-0540">Nuclease</keyword>
<dbReference type="GO" id="GO:0003676">
    <property type="term" value="F:nucleic acid binding"/>
    <property type="evidence" value="ECO:0007669"/>
    <property type="project" value="InterPro"/>
</dbReference>
<evidence type="ECO:0000256" key="3">
    <source>
        <dbReference type="ARBA" id="ARBA00022839"/>
    </source>
</evidence>
<keyword evidence="2" id="KW-0378">Hydrolase</keyword>
<dbReference type="InterPro" id="IPR012337">
    <property type="entry name" value="RNaseH-like_sf"/>
</dbReference>
<name>A0A8K0WIS6_9HYPO</name>
<dbReference type="InterPro" id="IPR036397">
    <property type="entry name" value="RNaseH_sf"/>
</dbReference>
<dbReference type="AlphaFoldDB" id="A0A8K0WIS6"/>
<reference evidence="6" key="1">
    <citation type="journal article" date="2021" name="Nat. Commun.">
        <title>Genetic determinants of endophytism in the Arabidopsis root mycobiome.</title>
        <authorList>
            <person name="Mesny F."/>
            <person name="Miyauchi S."/>
            <person name="Thiergart T."/>
            <person name="Pickel B."/>
            <person name="Atanasova L."/>
            <person name="Karlsson M."/>
            <person name="Huettel B."/>
            <person name="Barry K.W."/>
            <person name="Haridas S."/>
            <person name="Chen C."/>
            <person name="Bauer D."/>
            <person name="Andreopoulos W."/>
            <person name="Pangilinan J."/>
            <person name="LaButti K."/>
            <person name="Riley R."/>
            <person name="Lipzen A."/>
            <person name="Clum A."/>
            <person name="Drula E."/>
            <person name="Henrissat B."/>
            <person name="Kohler A."/>
            <person name="Grigoriev I.V."/>
            <person name="Martin F.M."/>
            <person name="Hacquard S."/>
        </authorList>
    </citation>
    <scope>NUCLEOTIDE SEQUENCE</scope>
    <source>
        <strain evidence="6">MPI-SDFR-AT-0068</strain>
    </source>
</reference>
<accession>A0A8K0WIS6</accession>
<dbReference type="GO" id="GO:0005634">
    <property type="term" value="C:nucleus"/>
    <property type="evidence" value="ECO:0007669"/>
    <property type="project" value="TreeGrafter"/>
</dbReference>
<sequence length="413" mass="46229">MAKSQSKQYCCEVCSTFVTSSIKLAKHCIKTGHQVDQCCKQCVRRFDSKGALSQHKLDKHGKPGKVVSAHPQRQPNNNTTEILGGAKPYSFQDQNYTRLVSPDANLVHHFLALNCHPNERLKREGYILPDDLNKGFNTTQKNANIIKQSIATPAPNALCPKRKAIALDCEMAGVRGGASELVSICIVDFFSGEILLNSLVKPRQQITDWRTKIHGIGPAKMSVVIACKEALDGWETAREELFNLANADTVIVGQSLHHDLKVLRVVHARVLDTAILASDAASNPGVPSARTWGLQSLCADLLGLRIRHATMKHDVVEDTMAAREVALWCMCYPEKLNVWAEQARTTAPTQKVKRPNYRRKKTKKTNPMPVARNENRSEYHFIDPYGYDVDDEILRWEDVVDWDTWPKSPPSSD</sequence>
<dbReference type="PROSITE" id="PS00028">
    <property type="entry name" value="ZINC_FINGER_C2H2_1"/>
    <property type="match status" value="1"/>
</dbReference>
<dbReference type="PANTHER" id="PTHR12801">
    <property type="entry name" value="RNA EXONUCLEASE REXO1 / RECO3 FAMILY MEMBER-RELATED"/>
    <property type="match status" value="1"/>
</dbReference>
<dbReference type="GO" id="GO:0000027">
    <property type="term" value="P:ribosomal large subunit assembly"/>
    <property type="evidence" value="ECO:0007669"/>
    <property type="project" value="TreeGrafter"/>
</dbReference>
<comment type="caution">
    <text evidence="6">The sequence shown here is derived from an EMBL/GenBank/DDBJ whole genome shotgun (WGS) entry which is preliminary data.</text>
</comment>
<keyword evidence="3" id="KW-0269">Exonuclease</keyword>
<dbReference type="GO" id="GO:0006364">
    <property type="term" value="P:rRNA processing"/>
    <property type="evidence" value="ECO:0007669"/>
    <property type="project" value="TreeGrafter"/>
</dbReference>
<dbReference type="InterPro" id="IPR047021">
    <property type="entry name" value="REXO1/3/4-like"/>
</dbReference>
<evidence type="ECO:0000256" key="2">
    <source>
        <dbReference type="ARBA" id="ARBA00022801"/>
    </source>
</evidence>
<feature type="region of interest" description="Disordered" evidence="4">
    <location>
        <begin position="347"/>
        <end position="370"/>
    </location>
</feature>
<dbReference type="Pfam" id="PF00929">
    <property type="entry name" value="RNase_T"/>
    <property type="match status" value="1"/>
</dbReference>
<evidence type="ECO:0000313" key="6">
    <source>
        <dbReference type="EMBL" id="KAH7263699.1"/>
    </source>
</evidence>
<dbReference type="Proteomes" id="UP000813427">
    <property type="component" value="Unassembled WGS sequence"/>
</dbReference>